<comment type="similarity">
    <text evidence="1">Belongs to the PemK/MazF family.</text>
</comment>
<evidence type="ECO:0000313" key="3">
    <source>
        <dbReference type="EMBL" id="AKU15157.1"/>
    </source>
</evidence>
<dbReference type="STRING" id="571913.VV02_03580"/>
<accession>A0A0K1JEL6</accession>
<reference evidence="3 4" key="1">
    <citation type="submission" date="2015-03" db="EMBL/GenBank/DDBJ databases">
        <title>Luteipulveratus halotolerans sp. nov., a novel actinobacterium (Dermacoccaceae) from Sarawak, Malaysia.</title>
        <authorList>
            <person name="Juboi H."/>
            <person name="Basik A."/>
            <person name="Shamsul S.S."/>
            <person name="Arnold P."/>
            <person name="Schmitt E.K."/>
            <person name="Sanglier J.-J."/>
            <person name="Yeo T."/>
        </authorList>
    </citation>
    <scope>NUCLEOTIDE SEQUENCE [LARGE SCALE GENOMIC DNA]</scope>
    <source>
        <strain evidence="3 4">MN07-A0370</strain>
    </source>
</reference>
<evidence type="ECO:0000256" key="1">
    <source>
        <dbReference type="ARBA" id="ARBA00007521"/>
    </source>
</evidence>
<evidence type="ECO:0000313" key="4">
    <source>
        <dbReference type="Proteomes" id="UP000066480"/>
    </source>
</evidence>
<organism evidence="3 4">
    <name type="scientific">Luteipulveratus mongoliensis</name>
    <dbReference type="NCBI Taxonomy" id="571913"/>
    <lineage>
        <taxon>Bacteria</taxon>
        <taxon>Bacillati</taxon>
        <taxon>Actinomycetota</taxon>
        <taxon>Actinomycetes</taxon>
        <taxon>Micrococcales</taxon>
        <taxon>Dermacoccaceae</taxon>
        <taxon>Luteipulveratus</taxon>
    </lineage>
</organism>
<name>A0A0K1JEL6_9MICO</name>
<dbReference type="KEGG" id="lmoi:VV02_03580"/>
<dbReference type="SUPFAM" id="SSF50118">
    <property type="entry name" value="Cell growth inhibitor/plasmid maintenance toxic component"/>
    <property type="match status" value="1"/>
</dbReference>
<dbReference type="PANTHER" id="PTHR33988">
    <property type="entry name" value="ENDORIBONUCLEASE MAZF-RELATED"/>
    <property type="match status" value="1"/>
</dbReference>
<dbReference type="InterPro" id="IPR003477">
    <property type="entry name" value="PemK-like"/>
</dbReference>
<protein>
    <submittedName>
        <fullName evidence="3">Growth inhibitor PemK</fullName>
    </submittedName>
</protein>
<keyword evidence="2" id="KW-1277">Toxin-antitoxin system</keyword>
<sequence length="128" mass="13957">MPPAKTGWTVPDLFCGQIVWVNLSPVVGSEQSGHRPAVIVSSTDYLASIPNVVIVVPITTRDRGLPNHVRLGGVPGLTADGGFAMTEQPRTIDRRRITKHAGSVDQETLQELRSWLDDFLDIGDRSPM</sequence>
<dbReference type="OrthoDB" id="9808744at2"/>
<dbReference type="GO" id="GO:0004521">
    <property type="term" value="F:RNA endonuclease activity"/>
    <property type="evidence" value="ECO:0007669"/>
    <property type="project" value="TreeGrafter"/>
</dbReference>
<proteinExistence type="inferred from homology"/>
<dbReference type="Proteomes" id="UP000066480">
    <property type="component" value="Chromosome"/>
</dbReference>
<gene>
    <name evidence="3" type="ORF">VV02_03580</name>
</gene>
<dbReference type="GO" id="GO:0006402">
    <property type="term" value="P:mRNA catabolic process"/>
    <property type="evidence" value="ECO:0007669"/>
    <property type="project" value="TreeGrafter"/>
</dbReference>
<keyword evidence="4" id="KW-1185">Reference proteome</keyword>
<dbReference type="EMBL" id="CP011112">
    <property type="protein sequence ID" value="AKU15157.1"/>
    <property type="molecule type" value="Genomic_DNA"/>
</dbReference>
<dbReference type="PATRIC" id="fig|571913.6.peg.735"/>
<dbReference type="GO" id="GO:0016075">
    <property type="term" value="P:rRNA catabolic process"/>
    <property type="evidence" value="ECO:0007669"/>
    <property type="project" value="TreeGrafter"/>
</dbReference>
<dbReference type="AlphaFoldDB" id="A0A0K1JEL6"/>
<dbReference type="GO" id="GO:0003677">
    <property type="term" value="F:DNA binding"/>
    <property type="evidence" value="ECO:0007669"/>
    <property type="project" value="InterPro"/>
</dbReference>
<dbReference type="Pfam" id="PF02452">
    <property type="entry name" value="PemK_toxin"/>
    <property type="match status" value="1"/>
</dbReference>
<dbReference type="Gene3D" id="2.30.30.110">
    <property type="match status" value="1"/>
</dbReference>
<dbReference type="InterPro" id="IPR011067">
    <property type="entry name" value="Plasmid_toxin/cell-grow_inhib"/>
</dbReference>
<evidence type="ECO:0000256" key="2">
    <source>
        <dbReference type="ARBA" id="ARBA00022649"/>
    </source>
</evidence>